<dbReference type="InterPro" id="IPR036365">
    <property type="entry name" value="PGBD-like_sf"/>
</dbReference>
<feature type="domain" description="Peptidoglycan binding-like" evidence="2">
    <location>
        <begin position="367"/>
        <end position="422"/>
    </location>
</feature>
<proteinExistence type="predicted"/>
<dbReference type="SUPFAM" id="SSF53955">
    <property type="entry name" value="Lysozyme-like"/>
    <property type="match status" value="1"/>
</dbReference>
<dbReference type="CDD" id="cd13399">
    <property type="entry name" value="Slt35-like"/>
    <property type="match status" value="1"/>
</dbReference>
<evidence type="ECO:0000313" key="4">
    <source>
        <dbReference type="EMBL" id="KAA5607246.1"/>
    </source>
</evidence>
<dbReference type="SUPFAM" id="SSF47090">
    <property type="entry name" value="PGBD-like"/>
    <property type="match status" value="1"/>
</dbReference>
<dbReference type="Gene3D" id="1.10.8.350">
    <property type="entry name" value="Bacterial muramidase"/>
    <property type="match status" value="1"/>
</dbReference>
<dbReference type="GO" id="GO:0008933">
    <property type="term" value="F:peptidoglycan lytic transglycosylase activity"/>
    <property type="evidence" value="ECO:0007669"/>
    <property type="project" value="TreeGrafter"/>
</dbReference>
<dbReference type="Gene3D" id="1.10.101.10">
    <property type="entry name" value="PGBD-like superfamily/PGBD"/>
    <property type="match status" value="1"/>
</dbReference>
<sequence>MSRFLVRRDFFRVALGVAVLGAVPTLTACAGSSASTAASPSGAPSAPPAAAEPFETWLAALRVEARGRGISNRTLDRALANIHPNRRVIELDRRQPEFTSTFWGYFDSAASDQRVADGRAMLEQHSSLLTAVARDTGVPAHVLVAFWGLETNYGRNMGGFNVIEALATLAWEGRRGAFFRQELLTALTIVEEGHIAPEAMDGSWAGAMGHMQFMPSTFVGYATDRNGDGRKDIWGSLPDAFGSAGRFLAAMGWHSDELWGRQVRLPAGFDYAQSDLDLRKSLAEWAALGLRRADGGALPVVAGMTASLLLPAGHEGPAFLVYDNFRVIMRWNNSSFYALAIGHLSDRIAGHGDLVGTFDHTPHPLRRTEVEAMQGLLNRLGYDAGPVDGLVGPSTRAAIRGFQAAQGLPADGYADPALYARLRRAAGMAN</sequence>
<dbReference type="PANTHER" id="PTHR30163">
    <property type="entry name" value="MEMBRANE-BOUND LYTIC MUREIN TRANSGLYCOSYLASE B"/>
    <property type="match status" value="1"/>
</dbReference>
<dbReference type="NCBIfam" id="TIGR02283">
    <property type="entry name" value="MltB_2"/>
    <property type="match status" value="1"/>
</dbReference>
<dbReference type="InterPro" id="IPR006311">
    <property type="entry name" value="TAT_signal"/>
</dbReference>
<evidence type="ECO:0000313" key="5">
    <source>
        <dbReference type="Proteomes" id="UP000324065"/>
    </source>
</evidence>
<comment type="caution">
    <text evidence="4">The sequence shown here is derived from an EMBL/GenBank/DDBJ whole genome shotgun (WGS) entry which is preliminary data.</text>
</comment>
<keyword evidence="1" id="KW-0732">Signal</keyword>
<dbReference type="InterPro" id="IPR011970">
    <property type="entry name" value="MltB_2"/>
</dbReference>
<reference evidence="4 5" key="1">
    <citation type="submission" date="2019-09" db="EMBL/GenBank/DDBJ databases">
        <title>Genome sequence of Roseospira marina, one of the more divergent members of the non-sulfur purple photosynthetic bacterial family, the Rhodospirillaceae.</title>
        <authorList>
            <person name="Meyer T."/>
            <person name="Kyndt J."/>
        </authorList>
    </citation>
    <scope>NUCLEOTIDE SEQUENCE [LARGE SCALE GENOMIC DNA]</scope>
    <source>
        <strain evidence="4 5">DSM 15113</strain>
    </source>
</reference>
<dbReference type="Gene3D" id="1.10.530.10">
    <property type="match status" value="1"/>
</dbReference>
<dbReference type="OrthoDB" id="9808544at2"/>
<accession>A0A5M6IG13</accession>
<name>A0A5M6IG13_9PROT</name>
<dbReference type="InterPro" id="IPR002477">
    <property type="entry name" value="Peptidoglycan-bd-like"/>
</dbReference>
<protein>
    <submittedName>
        <fullName evidence="4">Lytic murein transglycosylase</fullName>
    </submittedName>
</protein>
<gene>
    <name evidence="4" type="ORF">F1188_00290</name>
</gene>
<dbReference type="InterPro" id="IPR023346">
    <property type="entry name" value="Lysozyme-like_dom_sf"/>
</dbReference>
<evidence type="ECO:0000259" key="3">
    <source>
        <dbReference type="Pfam" id="PF13406"/>
    </source>
</evidence>
<evidence type="ECO:0000259" key="2">
    <source>
        <dbReference type="Pfam" id="PF01471"/>
    </source>
</evidence>
<dbReference type="InterPro" id="IPR043426">
    <property type="entry name" value="MltB-like"/>
</dbReference>
<dbReference type="Pfam" id="PF13406">
    <property type="entry name" value="SLT_2"/>
    <property type="match status" value="1"/>
</dbReference>
<organism evidence="4 5">
    <name type="scientific">Roseospira marina</name>
    <dbReference type="NCBI Taxonomy" id="140057"/>
    <lineage>
        <taxon>Bacteria</taxon>
        <taxon>Pseudomonadati</taxon>
        <taxon>Pseudomonadota</taxon>
        <taxon>Alphaproteobacteria</taxon>
        <taxon>Rhodospirillales</taxon>
        <taxon>Rhodospirillaceae</taxon>
        <taxon>Roseospira</taxon>
    </lineage>
</organism>
<dbReference type="Proteomes" id="UP000324065">
    <property type="component" value="Unassembled WGS sequence"/>
</dbReference>
<dbReference type="AlphaFoldDB" id="A0A5M6IG13"/>
<dbReference type="EMBL" id="VWPJ01000001">
    <property type="protein sequence ID" value="KAA5607246.1"/>
    <property type="molecule type" value="Genomic_DNA"/>
</dbReference>
<dbReference type="PROSITE" id="PS51257">
    <property type="entry name" value="PROKAR_LIPOPROTEIN"/>
    <property type="match status" value="1"/>
</dbReference>
<keyword evidence="5" id="KW-1185">Reference proteome</keyword>
<dbReference type="GO" id="GO:0009253">
    <property type="term" value="P:peptidoglycan catabolic process"/>
    <property type="evidence" value="ECO:0007669"/>
    <property type="project" value="TreeGrafter"/>
</dbReference>
<evidence type="ECO:0000256" key="1">
    <source>
        <dbReference type="SAM" id="SignalP"/>
    </source>
</evidence>
<dbReference type="RefSeq" id="WP_150060384.1">
    <property type="nucleotide sequence ID" value="NZ_JACHII010000001.1"/>
</dbReference>
<feature type="domain" description="Transglycosylase SLT" evidence="3">
    <location>
        <begin position="54"/>
        <end position="346"/>
    </location>
</feature>
<dbReference type="InterPro" id="IPR031304">
    <property type="entry name" value="SLT_2"/>
</dbReference>
<dbReference type="PROSITE" id="PS51318">
    <property type="entry name" value="TAT"/>
    <property type="match status" value="1"/>
</dbReference>
<dbReference type="InterPro" id="IPR036366">
    <property type="entry name" value="PGBDSf"/>
</dbReference>
<feature type="chain" id="PRO_5024311017" evidence="1">
    <location>
        <begin position="31"/>
        <end position="430"/>
    </location>
</feature>
<dbReference type="Pfam" id="PF01471">
    <property type="entry name" value="PG_binding_1"/>
    <property type="match status" value="1"/>
</dbReference>
<dbReference type="FunFam" id="1.10.8.350:FF:000001">
    <property type="entry name" value="Lytic murein transglycosylase B"/>
    <property type="match status" value="1"/>
</dbReference>
<dbReference type="PANTHER" id="PTHR30163:SF8">
    <property type="entry name" value="LYTIC MUREIN TRANSGLYCOSYLASE"/>
    <property type="match status" value="1"/>
</dbReference>
<feature type="signal peptide" evidence="1">
    <location>
        <begin position="1"/>
        <end position="30"/>
    </location>
</feature>